<dbReference type="Pfam" id="PF07106">
    <property type="entry name" value="WHD_TBPIP"/>
    <property type="match status" value="1"/>
</dbReference>
<evidence type="ECO:0000256" key="2">
    <source>
        <dbReference type="ARBA" id="ARBA00023054"/>
    </source>
</evidence>
<gene>
    <name evidence="9" type="primary">psmc3ip-L</name>
    <name evidence="9" type="ORF">Hamer_G000668</name>
</gene>
<evidence type="ECO:0000256" key="1">
    <source>
        <dbReference type="ARBA" id="ARBA00004123"/>
    </source>
</evidence>
<dbReference type="AlphaFoldDB" id="A0A8J5N246"/>
<evidence type="ECO:0000313" key="10">
    <source>
        <dbReference type="Proteomes" id="UP000747542"/>
    </source>
</evidence>
<evidence type="ECO:0000256" key="6">
    <source>
        <dbReference type="SAM" id="Coils"/>
    </source>
</evidence>
<dbReference type="InterPro" id="IPR010776">
    <property type="entry name" value="Hop2_WH_dom"/>
</dbReference>
<proteinExistence type="predicted"/>
<dbReference type="GO" id="GO:0010774">
    <property type="term" value="P:meiotic strand invasion involved in reciprocal meiotic recombination"/>
    <property type="evidence" value="ECO:0007669"/>
    <property type="project" value="TreeGrafter"/>
</dbReference>
<keyword evidence="5" id="KW-0469">Meiosis</keyword>
<reference evidence="9" key="1">
    <citation type="journal article" date="2021" name="Sci. Adv.">
        <title>The American lobster genome reveals insights on longevity, neural, and immune adaptations.</title>
        <authorList>
            <person name="Polinski J.M."/>
            <person name="Zimin A.V."/>
            <person name="Clark K.F."/>
            <person name="Kohn A.B."/>
            <person name="Sadowski N."/>
            <person name="Timp W."/>
            <person name="Ptitsyn A."/>
            <person name="Khanna P."/>
            <person name="Romanova D.Y."/>
            <person name="Williams P."/>
            <person name="Greenwood S.J."/>
            <person name="Moroz L.L."/>
            <person name="Walt D.R."/>
            <person name="Bodnar A.G."/>
        </authorList>
    </citation>
    <scope>NUCLEOTIDE SEQUENCE</scope>
    <source>
        <strain evidence="9">GMGI-L3</strain>
    </source>
</reference>
<evidence type="ECO:0000256" key="4">
    <source>
        <dbReference type="ARBA" id="ARBA00023242"/>
    </source>
</evidence>
<evidence type="ECO:0000256" key="5">
    <source>
        <dbReference type="ARBA" id="ARBA00023254"/>
    </source>
</evidence>
<dbReference type="PANTHER" id="PTHR15938:SF0">
    <property type="entry name" value="HOMOLOGOUS-PAIRING PROTEIN 2 HOMOLOG"/>
    <property type="match status" value="1"/>
</dbReference>
<dbReference type="GO" id="GO:0003690">
    <property type="term" value="F:double-stranded DNA binding"/>
    <property type="evidence" value="ECO:0007669"/>
    <property type="project" value="TreeGrafter"/>
</dbReference>
<dbReference type="EMBL" id="JAHLQT010011632">
    <property type="protein sequence ID" value="KAG7171758.1"/>
    <property type="molecule type" value="Genomic_DNA"/>
</dbReference>
<evidence type="ECO:0000259" key="8">
    <source>
        <dbReference type="Pfam" id="PF18517"/>
    </source>
</evidence>
<dbReference type="OrthoDB" id="272266at2759"/>
<organism evidence="9 10">
    <name type="scientific">Homarus americanus</name>
    <name type="common">American lobster</name>
    <dbReference type="NCBI Taxonomy" id="6706"/>
    <lineage>
        <taxon>Eukaryota</taxon>
        <taxon>Metazoa</taxon>
        <taxon>Ecdysozoa</taxon>
        <taxon>Arthropoda</taxon>
        <taxon>Crustacea</taxon>
        <taxon>Multicrustacea</taxon>
        <taxon>Malacostraca</taxon>
        <taxon>Eumalacostraca</taxon>
        <taxon>Eucarida</taxon>
        <taxon>Decapoda</taxon>
        <taxon>Pleocyemata</taxon>
        <taxon>Astacidea</taxon>
        <taxon>Nephropoidea</taxon>
        <taxon>Nephropidae</taxon>
        <taxon>Homarus</taxon>
    </lineage>
</organism>
<keyword evidence="10" id="KW-1185">Reference proteome</keyword>
<dbReference type="GO" id="GO:0000709">
    <property type="term" value="P:meiotic joint molecule formation"/>
    <property type="evidence" value="ECO:0007669"/>
    <property type="project" value="TreeGrafter"/>
</dbReference>
<dbReference type="GO" id="GO:0007129">
    <property type="term" value="P:homologous chromosome pairing at meiosis"/>
    <property type="evidence" value="ECO:0007669"/>
    <property type="project" value="TreeGrafter"/>
</dbReference>
<comment type="caution">
    <text evidence="9">The sequence shown here is derived from an EMBL/GenBank/DDBJ whole genome shotgun (WGS) entry which is preliminary data.</text>
</comment>
<name>A0A8J5N246_HOMAM</name>
<sequence>MSKKEAEATEKIKSYLEQQNRPYSVNDIFMNLHKEVGKTAVQKCLDKLVANGSVKEKTYGKQKVYVIDQEQFPALDEQKLKKMDMQLVELNQTIKESEKECVEVEAKLRNLNSSLTTEEASKRVTQLDEEVSKLQQRLSDLQENQVMVSKEEKDKISKANEEMVKQWRKRRRMARDMLDAILEGYPHPKKHLFEEIGIETDEDVGVNLPKT</sequence>
<protein>
    <submittedName>
        <fullName evidence="9">Homologous-pairing protein 2-like</fullName>
    </submittedName>
</protein>
<keyword evidence="3" id="KW-0233">DNA recombination</keyword>
<dbReference type="Pfam" id="PF18517">
    <property type="entry name" value="LZ3wCH"/>
    <property type="match status" value="1"/>
</dbReference>
<feature type="coiled-coil region" evidence="6">
    <location>
        <begin position="80"/>
        <end position="151"/>
    </location>
</feature>
<dbReference type="Proteomes" id="UP000747542">
    <property type="component" value="Unassembled WGS sequence"/>
</dbReference>
<evidence type="ECO:0000259" key="7">
    <source>
        <dbReference type="Pfam" id="PF07106"/>
    </source>
</evidence>
<feature type="domain" description="Leucine zipper with capping helix" evidence="8">
    <location>
        <begin position="149"/>
        <end position="205"/>
    </location>
</feature>
<evidence type="ECO:0000256" key="3">
    <source>
        <dbReference type="ARBA" id="ARBA00023172"/>
    </source>
</evidence>
<dbReference type="GO" id="GO:0000794">
    <property type="term" value="C:condensed nuclear chromosome"/>
    <property type="evidence" value="ECO:0007669"/>
    <property type="project" value="TreeGrafter"/>
</dbReference>
<keyword evidence="4" id="KW-0539">Nucleus</keyword>
<keyword evidence="2 6" id="KW-0175">Coiled coil</keyword>
<dbReference type="GO" id="GO:0120230">
    <property type="term" value="F:recombinase activator activity"/>
    <property type="evidence" value="ECO:0007669"/>
    <property type="project" value="TreeGrafter"/>
</dbReference>
<accession>A0A8J5N246</accession>
<dbReference type="PANTHER" id="PTHR15938">
    <property type="entry name" value="TBP-1 INTERACTING PROTEIN"/>
    <property type="match status" value="1"/>
</dbReference>
<evidence type="ECO:0000313" key="9">
    <source>
        <dbReference type="EMBL" id="KAG7171758.1"/>
    </source>
</evidence>
<dbReference type="GO" id="GO:0120231">
    <property type="term" value="C:DNA recombinase auxiliary factor complex"/>
    <property type="evidence" value="ECO:0007669"/>
    <property type="project" value="TreeGrafter"/>
</dbReference>
<comment type="subcellular location">
    <subcellularLocation>
        <location evidence="1">Nucleus</location>
    </subcellularLocation>
</comment>
<dbReference type="InterPro" id="IPR040661">
    <property type="entry name" value="LZ3wCH"/>
</dbReference>
<feature type="domain" description="Homologous-pairing protein 2 winged helix" evidence="7">
    <location>
        <begin position="7"/>
        <end position="67"/>
    </location>
</feature>